<dbReference type="PANTHER" id="PTHR13847:SF281">
    <property type="entry name" value="FAD DEPENDENT OXIDOREDUCTASE DOMAIN-CONTAINING PROTEIN"/>
    <property type="match status" value="1"/>
</dbReference>
<organism evidence="2 3">
    <name type="scientific">Actinoplanes derwentensis</name>
    <dbReference type="NCBI Taxonomy" id="113562"/>
    <lineage>
        <taxon>Bacteria</taxon>
        <taxon>Bacillati</taxon>
        <taxon>Actinomycetota</taxon>
        <taxon>Actinomycetes</taxon>
        <taxon>Micromonosporales</taxon>
        <taxon>Micromonosporaceae</taxon>
        <taxon>Actinoplanes</taxon>
    </lineage>
</organism>
<evidence type="ECO:0000313" key="2">
    <source>
        <dbReference type="EMBL" id="SDT57364.1"/>
    </source>
</evidence>
<dbReference type="Proteomes" id="UP000198688">
    <property type="component" value="Chromosome I"/>
</dbReference>
<feature type="domain" description="FAD dependent oxidoreductase" evidence="1">
    <location>
        <begin position="52"/>
        <end position="404"/>
    </location>
</feature>
<dbReference type="Gene3D" id="3.30.9.10">
    <property type="entry name" value="D-Amino Acid Oxidase, subunit A, domain 2"/>
    <property type="match status" value="1"/>
</dbReference>
<name>A0A1H2BGU7_9ACTN</name>
<protein>
    <submittedName>
        <fullName evidence="2">Glycine/D-amino acid oxidase</fullName>
    </submittedName>
</protein>
<evidence type="ECO:0000259" key="1">
    <source>
        <dbReference type="Pfam" id="PF01266"/>
    </source>
</evidence>
<dbReference type="AlphaFoldDB" id="A0A1H2BGU7"/>
<gene>
    <name evidence="2" type="ORF">SAMN04489716_4599</name>
</gene>
<dbReference type="InterPro" id="IPR036188">
    <property type="entry name" value="FAD/NAD-bd_sf"/>
</dbReference>
<dbReference type="SUPFAM" id="SSF51905">
    <property type="entry name" value="FAD/NAD(P)-binding domain"/>
    <property type="match status" value="1"/>
</dbReference>
<evidence type="ECO:0000313" key="3">
    <source>
        <dbReference type="Proteomes" id="UP000198688"/>
    </source>
</evidence>
<keyword evidence="3" id="KW-1185">Reference proteome</keyword>
<dbReference type="RefSeq" id="WP_092546511.1">
    <property type="nucleotide sequence ID" value="NZ_BOMJ01000049.1"/>
</dbReference>
<accession>A0A1H2BGU7</accession>
<dbReference type="PANTHER" id="PTHR13847">
    <property type="entry name" value="SARCOSINE DEHYDROGENASE-RELATED"/>
    <property type="match status" value="1"/>
</dbReference>
<dbReference type="Pfam" id="PF01266">
    <property type="entry name" value="DAO"/>
    <property type="match status" value="1"/>
</dbReference>
<dbReference type="EMBL" id="LT629758">
    <property type="protein sequence ID" value="SDT57364.1"/>
    <property type="molecule type" value="Genomic_DNA"/>
</dbReference>
<dbReference type="InterPro" id="IPR006076">
    <property type="entry name" value="FAD-dep_OxRdtase"/>
</dbReference>
<dbReference type="Gene3D" id="3.50.50.60">
    <property type="entry name" value="FAD/NAD(P)-binding domain"/>
    <property type="match status" value="1"/>
</dbReference>
<reference evidence="2 3" key="1">
    <citation type="submission" date="2016-10" db="EMBL/GenBank/DDBJ databases">
        <authorList>
            <person name="de Groot N.N."/>
        </authorList>
    </citation>
    <scope>NUCLEOTIDE SEQUENCE [LARGE SCALE GENOMIC DNA]</scope>
    <source>
        <strain evidence="2 3">DSM 43941</strain>
    </source>
</reference>
<dbReference type="GO" id="GO:0005737">
    <property type="term" value="C:cytoplasm"/>
    <property type="evidence" value="ECO:0007669"/>
    <property type="project" value="TreeGrafter"/>
</dbReference>
<proteinExistence type="predicted"/>
<dbReference type="STRING" id="113562.SAMN04489716_4599"/>
<dbReference type="OrthoDB" id="9805852at2"/>
<sequence>MVATPPAYDLALRTDEKRIRKALADAARTPFWLEDPGRPAPEPALNGSTTADLLVIGGGYCGLWTALIAKETDPARDVVLVEGNEIAWAASGRNGGFVEASLTHGAENGRRHFADELPMLDALAAENFAGFEATLIRHGIDAEFVKDGVLAVATEPHQVGELRAADTASTTFYDREQLGDLVRSPLFRAGLLQREGAALVNPAKLAWGLKAACLRLGVRIFENTPVTDIKDQGRTVRASTWAGVIQAGNVALATNGFPSLLKRNRLLTVPVYDYVLMTEPLTDAQIDEIGWRKNFGISDSSRQFHYYRKTSDNRILWGGYDVVYHKGGGIRPEHDQNPETFARLADHFMQTFPQLGDVRFTHAWGGMIDMCTQLAAFQGRAMGGKVAYSSGFTGLGVAATRYGATVMLDLLDGKDTVRTRMRMANRKPLPVPPEPVLYPAVQVIRGAIARSDRNGGRDGFILRAANAFGFSFDS</sequence>